<dbReference type="InterPro" id="IPR018247">
    <property type="entry name" value="EF_Hand_1_Ca_BS"/>
</dbReference>
<dbReference type="NCBIfam" id="TIGR04056">
    <property type="entry name" value="OMP_RagA_SusC"/>
    <property type="match status" value="1"/>
</dbReference>
<feature type="chain" id="PRO_5045918402" evidence="8">
    <location>
        <begin position="24"/>
        <end position="1060"/>
    </location>
</feature>
<evidence type="ECO:0000256" key="8">
    <source>
        <dbReference type="SAM" id="SignalP"/>
    </source>
</evidence>
<dbReference type="InterPro" id="IPR023996">
    <property type="entry name" value="TonB-dep_OMP_SusC/RagA"/>
</dbReference>
<evidence type="ECO:0000256" key="2">
    <source>
        <dbReference type="ARBA" id="ARBA00022448"/>
    </source>
</evidence>
<dbReference type="InterPro" id="IPR039426">
    <property type="entry name" value="TonB-dep_rcpt-like"/>
</dbReference>
<dbReference type="InterPro" id="IPR012910">
    <property type="entry name" value="Plug_dom"/>
</dbReference>
<keyword evidence="2 7" id="KW-0813">Transport</keyword>
<dbReference type="Gene3D" id="2.40.170.20">
    <property type="entry name" value="TonB-dependent receptor, beta-barrel domain"/>
    <property type="match status" value="1"/>
</dbReference>
<keyword evidence="6 7" id="KW-0998">Cell outer membrane</keyword>
<dbReference type="PROSITE" id="PS52016">
    <property type="entry name" value="TONB_DEPENDENT_REC_3"/>
    <property type="match status" value="1"/>
</dbReference>
<comment type="caution">
    <text evidence="10">The sequence shown here is derived from an EMBL/GenBank/DDBJ whole genome shotgun (WGS) entry which is preliminary data.</text>
</comment>
<dbReference type="Pfam" id="PF13715">
    <property type="entry name" value="CarbopepD_reg_2"/>
    <property type="match status" value="1"/>
</dbReference>
<dbReference type="InterPro" id="IPR037066">
    <property type="entry name" value="Plug_dom_sf"/>
</dbReference>
<proteinExistence type="inferred from homology"/>
<organism evidence="10 11">
    <name type="scientific">Pinibacter soli</name>
    <dbReference type="NCBI Taxonomy" id="3044211"/>
    <lineage>
        <taxon>Bacteria</taxon>
        <taxon>Pseudomonadati</taxon>
        <taxon>Bacteroidota</taxon>
        <taxon>Chitinophagia</taxon>
        <taxon>Chitinophagales</taxon>
        <taxon>Chitinophagaceae</taxon>
        <taxon>Pinibacter</taxon>
    </lineage>
</organism>
<accession>A0ABT6RHF6</accession>
<feature type="domain" description="TonB-dependent receptor plug" evidence="9">
    <location>
        <begin position="119"/>
        <end position="236"/>
    </location>
</feature>
<dbReference type="RefSeq" id="WP_282336135.1">
    <property type="nucleotide sequence ID" value="NZ_JASBRG010000007.1"/>
</dbReference>
<comment type="similarity">
    <text evidence="7">Belongs to the TonB-dependent receptor family.</text>
</comment>
<dbReference type="Gene3D" id="2.60.40.1120">
    <property type="entry name" value="Carboxypeptidase-like, regulatory domain"/>
    <property type="match status" value="1"/>
</dbReference>
<feature type="signal peptide" evidence="8">
    <location>
        <begin position="1"/>
        <end position="23"/>
    </location>
</feature>
<dbReference type="PROSITE" id="PS00018">
    <property type="entry name" value="EF_HAND_1"/>
    <property type="match status" value="1"/>
</dbReference>
<keyword evidence="5 7" id="KW-0472">Membrane</keyword>
<evidence type="ECO:0000256" key="3">
    <source>
        <dbReference type="ARBA" id="ARBA00022452"/>
    </source>
</evidence>
<protein>
    <submittedName>
        <fullName evidence="10">TonB-dependent receptor</fullName>
    </submittedName>
</protein>
<keyword evidence="11" id="KW-1185">Reference proteome</keyword>
<name>A0ABT6RHF6_9BACT</name>
<evidence type="ECO:0000256" key="6">
    <source>
        <dbReference type="ARBA" id="ARBA00023237"/>
    </source>
</evidence>
<evidence type="ECO:0000313" key="11">
    <source>
        <dbReference type="Proteomes" id="UP001226434"/>
    </source>
</evidence>
<dbReference type="InterPro" id="IPR008969">
    <property type="entry name" value="CarboxyPept-like_regulatory"/>
</dbReference>
<dbReference type="Proteomes" id="UP001226434">
    <property type="component" value="Unassembled WGS sequence"/>
</dbReference>
<evidence type="ECO:0000256" key="4">
    <source>
        <dbReference type="ARBA" id="ARBA00022692"/>
    </source>
</evidence>
<evidence type="ECO:0000256" key="7">
    <source>
        <dbReference type="PROSITE-ProRule" id="PRU01360"/>
    </source>
</evidence>
<gene>
    <name evidence="10" type="ORF">QJ048_19635</name>
</gene>
<dbReference type="SUPFAM" id="SSF49464">
    <property type="entry name" value="Carboxypeptidase regulatory domain-like"/>
    <property type="match status" value="1"/>
</dbReference>
<dbReference type="InterPro" id="IPR036942">
    <property type="entry name" value="Beta-barrel_TonB_sf"/>
</dbReference>
<keyword evidence="3 7" id="KW-1134">Transmembrane beta strand</keyword>
<keyword evidence="4 7" id="KW-0812">Transmembrane</keyword>
<evidence type="ECO:0000313" key="10">
    <source>
        <dbReference type="EMBL" id="MDI3322013.1"/>
    </source>
</evidence>
<dbReference type="InterPro" id="IPR023997">
    <property type="entry name" value="TonB-dep_OMP_SusC/RagA_CS"/>
</dbReference>
<dbReference type="Gene3D" id="2.170.130.10">
    <property type="entry name" value="TonB-dependent receptor, plug domain"/>
    <property type="match status" value="1"/>
</dbReference>
<reference evidence="10 11" key="1">
    <citation type="submission" date="2023-05" db="EMBL/GenBank/DDBJ databases">
        <title>Genome sequence of Pinibacter sp. MAH-24.</title>
        <authorList>
            <person name="Huq M.A."/>
        </authorList>
    </citation>
    <scope>NUCLEOTIDE SEQUENCE [LARGE SCALE GENOMIC DNA]</scope>
    <source>
        <strain evidence="10 11">MAH-24</strain>
    </source>
</reference>
<keyword evidence="8" id="KW-0732">Signal</keyword>
<dbReference type="Pfam" id="PF07715">
    <property type="entry name" value="Plug"/>
    <property type="match status" value="1"/>
</dbReference>
<dbReference type="EMBL" id="JASBRG010000007">
    <property type="protein sequence ID" value="MDI3322013.1"/>
    <property type="molecule type" value="Genomic_DNA"/>
</dbReference>
<dbReference type="SUPFAM" id="SSF56935">
    <property type="entry name" value="Porins"/>
    <property type="match status" value="1"/>
</dbReference>
<keyword evidence="10" id="KW-0675">Receptor</keyword>
<comment type="subcellular location">
    <subcellularLocation>
        <location evidence="1 7">Cell outer membrane</location>
        <topology evidence="1 7">Multi-pass membrane protein</topology>
    </subcellularLocation>
</comment>
<evidence type="ECO:0000259" key="9">
    <source>
        <dbReference type="Pfam" id="PF07715"/>
    </source>
</evidence>
<sequence length="1060" mass="115406">MTKLTKLVLVLFFAFALCHISWAQSRTISGTVSDNNGNPLFRATVAVKNSKAVTLTDADGKFSLKVPDGATTLVVSNVGTSTKEVPIGTNSVFAVVLQSSRTQLSDIVVIGYGTSKRANLTTAQQSINAKAIEKTVNTTVEQALQGRAAGVYVTQNSGQPGGGMSVNIRGISTLNGTTQPLYVIDDVQIKGADVGSGNATSSNPLSGLNPADIEDIQILEGPSATAIYGSQGTNGVVLITTKRGKSGDFKVNYGYQYSLQTPPDHLPVMNLSQYASMVKQYHAIAGGTTPGEFLDSSLLGAGTDWQAELFNNAAMNKHQLSLSGGSNATTYYLSGEYLDQDGIAAGSGFKRYGTRLNVDSKPKKWLALGANINFNQTNENLTTTNYGDAQSPLIANALRLTPQIPVTNFDGSWGGSDPVNGANQYAPINPIALANLITNTNMKRQFMGGFNVSIMPVKGLTIKSTLSSSFGNGLSTYYTPTYNIDQWHYNTVASLTTGTYSSYYWNWNQWIEYAKQIGKHNFTVMASHEAQESKYQALTAGRTGFLTNDIFDINAGDPLTATNSGGTYPSGMESYLGRVTYNYDNRYLVAAAYRKDGSPNFGPDKRWGAFPSLSVAWRISQEKFYDVSWMNELKLRYETGLNGNQGNKSGVYAPLATGATRWGTGFLPSTFTNPALQWEETGSYNLGLNASFLHSRFNIEGNYYERNISNLLMKASVPDYMGTNSSPGSLNAPQVNTGSMQTKGWDITINAAIIDHKDFKWDANLNISHYKSIVTSLNNSQTFLERTSWWMNNWTQRSTLGSEPWLFRGYKEDGLFQSVADINKSPRPVDNSGNKIPADPNTGLWVGDVKYKDLNGDGKITVDDMTDIGNPWPKLSGGLTNTFSYKGFELSMLIIGSYGNQVYNFIAAQASNPNNINLSRNLLTKAMEYAKIDGKDPGNPKLINPGTDVPRITNNQIASDNNYAKITDRFLEDGSYLRLKNISLTYDFPAKWLGYAKVVKGLRVTVGTQNLLTITHYKGYDPEVGSYVGTGSSTDNQAIGIDFGRYPLTRMYNAAVSVNF</sequence>
<evidence type="ECO:0000256" key="5">
    <source>
        <dbReference type="ARBA" id="ARBA00023136"/>
    </source>
</evidence>
<dbReference type="NCBIfam" id="TIGR04057">
    <property type="entry name" value="SusC_RagA_signa"/>
    <property type="match status" value="1"/>
</dbReference>
<evidence type="ECO:0000256" key="1">
    <source>
        <dbReference type="ARBA" id="ARBA00004571"/>
    </source>
</evidence>